<dbReference type="Gene3D" id="2.60.120.580">
    <property type="entry name" value="Acetamidase/Formamidase-like domains"/>
    <property type="match status" value="1"/>
</dbReference>
<evidence type="ECO:0000313" key="1">
    <source>
        <dbReference type="EMBL" id="AEX03696.1"/>
    </source>
</evidence>
<dbReference type="Gene3D" id="3.10.28.20">
    <property type="entry name" value="Acetamidase/Formamidase-like domains"/>
    <property type="match status" value="1"/>
</dbReference>
<name>A0A0H3H2Q5_KLEM8</name>
<dbReference type="InterPro" id="IPR004304">
    <property type="entry name" value="FmdA_AmdA"/>
</dbReference>
<dbReference type="SUPFAM" id="SSF141130">
    <property type="entry name" value="Acetamidase/Formamidase-like"/>
    <property type="match status" value="1"/>
</dbReference>
<dbReference type="RefSeq" id="WP_014227759.1">
    <property type="nucleotide sequence ID" value="NC_016612.1"/>
</dbReference>
<dbReference type="EMBL" id="CP003218">
    <property type="protein sequence ID" value="AEX03696.1"/>
    <property type="molecule type" value="Genomic_DNA"/>
</dbReference>
<dbReference type="Pfam" id="PF03069">
    <property type="entry name" value="FmdA_AmdA"/>
    <property type="match status" value="2"/>
</dbReference>
<evidence type="ECO:0000313" key="2">
    <source>
        <dbReference type="Proteomes" id="UP000007843"/>
    </source>
</evidence>
<reference evidence="1 2" key="1">
    <citation type="journal article" date="2012" name="J. Bacteriol.">
        <title>Complete genome sequence of Klebsiella oxytoca KCTC 1686, used in production of 2,3-butanediol.</title>
        <authorList>
            <person name="Shin S.H."/>
            <person name="Kim S."/>
            <person name="Kim J.Y."/>
            <person name="Lee S."/>
            <person name="Um Y."/>
            <person name="Oh M.K."/>
            <person name="Kim Y.R."/>
            <person name="Lee J."/>
            <person name="Yang K.S."/>
        </authorList>
    </citation>
    <scope>NUCLEOTIDE SEQUENCE [LARGE SCALE GENOMIC DNA]</scope>
    <source>
        <strain evidence="2">ATCC 8724 / DSM 4798 / JCM 20051 / NBRC 3318 / NRRL B-199 / KCTC 1686</strain>
    </source>
</reference>
<dbReference type="Gene3D" id="2.40.10.120">
    <property type="match status" value="1"/>
</dbReference>
<dbReference type="PANTHER" id="PTHR31891:SF1">
    <property type="entry name" value="FORMAMIDASE C869.04-RELATED"/>
    <property type="match status" value="1"/>
</dbReference>
<gene>
    <name evidence="1" type="ordered locus">KOX_09850</name>
</gene>
<dbReference type="PANTHER" id="PTHR31891">
    <property type="entry name" value="FORMAMIDASE C869.04-RELATED"/>
    <property type="match status" value="1"/>
</dbReference>
<proteinExistence type="predicted"/>
<evidence type="ECO:0008006" key="3">
    <source>
        <dbReference type="Google" id="ProtNLM"/>
    </source>
</evidence>
<protein>
    <recommendedName>
        <fullName evidence="3">Acetamidase</fullName>
    </recommendedName>
</protein>
<dbReference type="HOGENOM" id="CLU_032013_1_0_6"/>
<dbReference type="PATRIC" id="fig|1006551.4.peg.1980"/>
<accession>A0A0H3H2Q5</accession>
<dbReference type="KEGG" id="kox:KOX_09850"/>
<dbReference type="Proteomes" id="UP000007843">
    <property type="component" value="Chromosome"/>
</dbReference>
<organism evidence="1 2">
    <name type="scientific">Klebsiella michiganensis (strain ATCC 8724 / DSM 4798 / JCM 20051 / NBRC 3318 / NRRL B-199 / KCTC 1686 / BUCSAV 143 / CCM 1901)</name>
    <dbReference type="NCBI Taxonomy" id="1006551"/>
    <lineage>
        <taxon>Bacteria</taxon>
        <taxon>Pseudomonadati</taxon>
        <taxon>Pseudomonadota</taxon>
        <taxon>Gammaproteobacteria</taxon>
        <taxon>Enterobacterales</taxon>
        <taxon>Enterobacteriaceae</taxon>
        <taxon>Klebsiella/Raoultella group</taxon>
        <taxon>Klebsiella</taxon>
    </lineage>
</organism>
<sequence>MKITKDRVVYAMSRDNAPVATVSSGSEVLFETCDCFSDQITSADAVFNELDWQRINPATGPVYVEGAEPGDALKVTIKRITLSSQQAVMVTAPQLGVIGDELDAPKVTIVPIENDHAVLPGNVRVPLNPMVGVIGVAPAGEAISCGTPDSHGGNMDCKMITAGSTLWLPVNVPGALFGLGDLHAAMGDGEVSVCGLEIPGEVLVELTVVKNRKLPLPMLENSETLFTLASALTLDDAAALATRNMAHFITDNTSLTLAEAISILSIAGDLQICQVVDPLKTCRYALPKSVAEQLSLSIEGEQA</sequence>
<dbReference type="AlphaFoldDB" id="A0A0H3H2Q5"/>
<dbReference type="GO" id="GO:0016811">
    <property type="term" value="F:hydrolase activity, acting on carbon-nitrogen (but not peptide) bonds, in linear amides"/>
    <property type="evidence" value="ECO:0007669"/>
    <property type="project" value="InterPro"/>
</dbReference>